<accession>A0ABR2YVU0</accession>
<protein>
    <submittedName>
        <fullName evidence="1">Uncharacterized protein</fullName>
    </submittedName>
</protein>
<comment type="caution">
    <text evidence="1">The sequence shown here is derived from an EMBL/GenBank/DDBJ whole genome shotgun (WGS) entry which is preliminary data.</text>
</comment>
<keyword evidence="2" id="KW-1185">Reference proteome</keyword>
<evidence type="ECO:0000313" key="1">
    <source>
        <dbReference type="EMBL" id="KAK9915469.1"/>
    </source>
</evidence>
<name>A0ABR2YVU0_9CHLO</name>
<reference evidence="1 2" key="1">
    <citation type="journal article" date="2024" name="Nat. Commun.">
        <title>Phylogenomics reveals the evolutionary origins of lichenization in chlorophyte algae.</title>
        <authorList>
            <person name="Puginier C."/>
            <person name="Libourel C."/>
            <person name="Otte J."/>
            <person name="Skaloud P."/>
            <person name="Haon M."/>
            <person name="Grisel S."/>
            <person name="Petersen M."/>
            <person name="Berrin J.G."/>
            <person name="Delaux P.M."/>
            <person name="Dal Grande F."/>
            <person name="Keller J."/>
        </authorList>
    </citation>
    <scope>NUCLEOTIDE SEQUENCE [LARGE SCALE GENOMIC DNA]</scope>
    <source>
        <strain evidence="1 2">SAG 216-7</strain>
    </source>
</reference>
<gene>
    <name evidence="1" type="ORF">WJX75_009627</name>
</gene>
<dbReference type="EMBL" id="JALJOT010000005">
    <property type="protein sequence ID" value="KAK9915469.1"/>
    <property type="molecule type" value="Genomic_DNA"/>
</dbReference>
<dbReference type="Proteomes" id="UP001491310">
    <property type="component" value="Unassembled WGS sequence"/>
</dbReference>
<evidence type="ECO:0000313" key="2">
    <source>
        <dbReference type="Proteomes" id="UP001491310"/>
    </source>
</evidence>
<proteinExistence type="predicted"/>
<sequence>MQPDPWRMADWQTRLSNLEGLSDGDKLYVEGKLLALGDDGRAARFFKDNETDKDTVRRLRSLLPEADWNLPAPMSAFDALVTAAKALEMKQNEAERIVGRATNMGDEAQSLRADLNKTTTRIKELEAQLEALPSFFTAGCHQHKELIKRKLKKVYVLEPTGNPERPFEVKRYVNATQDNIFDALARSRLGILGLVPRSDLPDNLATVDFGDLDIPPLGDLDLEHGAEYVALCNWHLKVEQLATSEGWQQRVTAGLENFAAECAVKRPKELGHTNAERFCGEKKLQSLKEPEVAVEIYGAAIADTCVLIVECKATLDLDAALLLNYQLGVILELVEENVDAVLPFKGKRLLGALCGLQ</sequence>
<organism evidence="1 2">
    <name type="scientific">Coccomyxa subellipsoidea</name>
    <dbReference type="NCBI Taxonomy" id="248742"/>
    <lineage>
        <taxon>Eukaryota</taxon>
        <taxon>Viridiplantae</taxon>
        <taxon>Chlorophyta</taxon>
        <taxon>core chlorophytes</taxon>
        <taxon>Trebouxiophyceae</taxon>
        <taxon>Trebouxiophyceae incertae sedis</taxon>
        <taxon>Coccomyxaceae</taxon>
        <taxon>Coccomyxa</taxon>
    </lineage>
</organism>